<evidence type="ECO:0000256" key="2">
    <source>
        <dbReference type="PROSITE-ProRule" id="PRU00335"/>
    </source>
</evidence>
<dbReference type="EMBL" id="JACHHN010000001">
    <property type="protein sequence ID" value="MBB5190121.1"/>
    <property type="molecule type" value="Genomic_DNA"/>
</dbReference>
<dbReference type="PANTHER" id="PTHR30055:SF235">
    <property type="entry name" value="TRANSCRIPTIONAL REGULATORY PROTEIN"/>
    <property type="match status" value="1"/>
</dbReference>
<reference evidence="5 6" key="1">
    <citation type="submission" date="2020-08" db="EMBL/GenBank/DDBJ databases">
        <title>Genomic Encyclopedia of Type Strains, Phase IV (KMG-IV): sequencing the most valuable type-strain genomes for metagenomic binning, comparative biology and taxonomic classification.</title>
        <authorList>
            <person name="Goeker M."/>
        </authorList>
    </citation>
    <scope>NUCLEOTIDE SEQUENCE [LARGE SCALE GENOMIC DNA]</scope>
    <source>
        <strain evidence="5 6">DSM 18233</strain>
    </source>
</reference>
<dbReference type="InterPro" id="IPR036271">
    <property type="entry name" value="Tet_transcr_reg_TetR-rel_C_sf"/>
</dbReference>
<feature type="domain" description="HTH tetR-type" evidence="4">
    <location>
        <begin position="21"/>
        <end position="81"/>
    </location>
</feature>
<accession>A0A840RCX1</accession>
<dbReference type="SUPFAM" id="SSF46689">
    <property type="entry name" value="Homeodomain-like"/>
    <property type="match status" value="1"/>
</dbReference>
<dbReference type="Proteomes" id="UP000543030">
    <property type="component" value="Unassembled WGS sequence"/>
</dbReference>
<protein>
    <submittedName>
        <fullName evidence="5">AcrR family transcriptional regulator</fullName>
    </submittedName>
</protein>
<evidence type="ECO:0000259" key="4">
    <source>
        <dbReference type="PROSITE" id="PS50977"/>
    </source>
</evidence>
<organism evidence="5 6">
    <name type="scientific">Silvimonas terrae</name>
    <dbReference type="NCBI Taxonomy" id="300266"/>
    <lineage>
        <taxon>Bacteria</taxon>
        <taxon>Pseudomonadati</taxon>
        <taxon>Pseudomonadota</taxon>
        <taxon>Betaproteobacteria</taxon>
        <taxon>Neisseriales</taxon>
        <taxon>Chitinibacteraceae</taxon>
        <taxon>Silvimonas</taxon>
    </lineage>
</organism>
<evidence type="ECO:0000256" key="1">
    <source>
        <dbReference type="ARBA" id="ARBA00023125"/>
    </source>
</evidence>
<dbReference type="InterPro" id="IPR009057">
    <property type="entry name" value="Homeodomain-like_sf"/>
</dbReference>
<dbReference type="PANTHER" id="PTHR30055">
    <property type="entry name" value="HTH-TYPE TRANSCRIPTIONAL REGULATOR RUTR"/>
    <property type="match status" value="1"/>
</dbReference>
<name>A0A840RCX1_9NEIS</name>
<evidence type="ECO:0000256" key="3">
    <source>
        <dbReference type="SAM" id="MobiDB-lite"/>
    </source>
</evidence>
<dbReference type="GO" id="GO:0003700">
    <property type="term" value="F:DNA-binding transcription factor activity"/>
    <property type="evidence" value="ECO:0007669"/>
    <property type="project" value="TreeGrafter"/>
</dbReference>
<keyword evidence="1 2" id="KW-0238">DNA-binding</keyword>
<evidence type="ECO:0000313" key="5">
    <source>
        <dbReference type="EMBL" id="MBB5190121.1"/>
    </source>
</evidence>
<dbReference type="PROSITE" id="PS50977">
    <property type="entry name" value="HTH_TETR_2"/>
    <property type="match status" value="1"/>
</dbReference>
<feature type="region of interest" description="Disordered" evidence="3">
    <location>
        <begin position="1"/>
        <end position="22"/>
    </location>
</feature>
<evidence type="ECO:0000313" key="6">
    <source>
        <dbReference type="Proteomes" id="UP000543030"/>
    </source>
</evidence>
<feature type="DNA-binding region" description="H-T-H motif" evidence="2">
    <location>
        <begin position="44"/>
        <end position="63"/>
    </location>
</feature>
<sequence>MTQEVSPPRRPGRPAQREGQENQRERLLDIGQTLLAGQGAPYVTMAAITKAAGITPSAAHYYFKTREQLLDALLEERIMPVRSYFEGVFEATPDDPVATMSNFVQRLVALNTKHPWFGPFWIREMISEDPALAERVKLRFGERKNSVVIGTLQRWQKEGRINPDLEPLLIFTSVIGLTLLPLAMRPKLEPDTFHSKVNEEQIIRHATALLTGGLTRKD</sequence>
<keyword evidence="6" id="KW-1185">Reference proteome</keyword>
<comment type="caution">
    <text evidence="5">The sequence shown here is derived from an EMBL/GenBank/DDBJ whole genome shotgun (WGS) entry which is preliminary data.</text>
</comment>
<dbReference type="GO" id="GO:0000976">
    <property type="term" value="F:transcription cis-regulatory region binding"/>
    <property type="evidence" value="ECO:0007669"/>
    <property type="project" value="TreeGrafter"/>
</dbReference>
<dbReference type="Gene3D" id="1.10.357.10">
    <property type="entry name" value="Tetracycline Repressor, domain 2"/>
    <property type="match status" value="1"/>
</dbReference>
<dbReference type="SUPFAM" id="SSF48498">
    <property type="entry name" value="Tetracyclin repressor-like, C-terminal domain"/>
    <property type="match status" value="1"/>
</dbReference>
<dbReference type="InterPro" id="IPR001647">
    <property type="entry name" value="HTH_TetR"/>
</dbReference>
<dbReference type="AlphaFoldDB" id="A0A840RCX1"/>
<dbReference type="Pfam" id="PF00440">
    <property type="entry name" value="TetR_N"/>
    <property type="match status" value="1"/>
</dbReference>
<dbReference type="InterPro" id="IPR050109">
    <property type="entry name" value="HTH-type_TetR-like_transc_reg"/>
</dbReference>
<dbReference type="RefSeq" id="WP_184097808.1">
    <property type="nucleotide sequence ID" value="NZ_JACHHN010000001.1"/>
</dbReference>
<gene>
    <name evidence="5" type="ORF">HNQ50_000831</name>
</gene>
<proteinExistence type="predicted"/>